<gene>
    <name evidence="2" type="ORF">TeGR_g14274</name>
</gene>
<reference evidence="2 3" key="1">
    <citation type="journal article" date="2023" name="Commun. Biol.">
        <title>Genome analysis of Parmales, the sister group of diatoms, reveals the evolutionary specialization of diatoms from phago-mixotrophs to photoautotrophs.</title>
        <authorList>
            <person name="Ban H."/>
            <person name="Sato S."/>
            <person name="Yoshikawa S."/>
            <person name="Yamada K."/>
            <person name="Nakamura Y."/>
            <person name="Ichinomiya M."/>
            <person name="Sato N."/>
            <person name="Blanc-Mathieu R."/>
            <person name="Endo H."/>
            <person name="Kuwata A."/>
            <person name="Ogata H."/>
        </authorList>
    </citation>
    <scope>NUCLEOTIDE SEQUENCE [LARGE SCALE GENOMIC DNA]</scope>
</reference>
<keyword evidence="3" id="KW-1185">Reference proteome</keyword>
<keyword evidence="1" id="KW-0812">Transmembrane</keyword>
<sequence length="227" mass="24279">MASVATICVASFGGFIAGTALMRGKGGSSAKHVRNFRHLPSQWAVRCGSFATVFEGGKVMSGLGREALVAAYEAELDDSDDSFLHSSFLHSPTYKYVSVVSDGAFAGGLAGVLGSQLSYQTAFTEGGKVMQVATRTQLSPLFMVSVGALFGVVAGAVQAASVYLEDELEKERELERELEDAVPVLSEEEVKQRMGEVQLSVSRAMLEDADDAKEVEAEIRKLRRGDK</sequence>
<evidence type="ECO:0000313" key="3">
    <source>
        <dbReference type="Proteomes" id="UP001165060"/>
    </source>
</evidence>
<keyword evidence="1" id="KW-0472">Membrane</keyword>
<dbReference type="EMBL" id="BRYB01002246">
    <property type="protein sequence ID" value="GMI41841.1"/>
    <property type="molecule type" value="Genomic_DNA"/>
</dbReference>
<evidence type="ECO:0000313" key="2">
    <source>
        <dbReference type="EMBL" id="GMI41841.1"/>
    </source>
</evidence>
<accession>A0ABQ6N606</accession>
<keyword evidence="1" id="KW-1133">Transmembrane helix</keyword>
<feature type="transmembrane region" description="Helical" evidence="1">
    <location>
        <begin position="141"/>
        <end position="164"/>
    </location>
</feature>
<proteinExistence type="predicted"/>
<dbReference type="Proteomes" id="UP001165060">
    <property type="component" value="Unassembled WGS sequence"/>
</dbReference>
<protein>
    <recommendedName>
        <fullName evidence="4">Transmembrane protein</fullName>
    </recommendedName>
</protein>
<comment type="caution">
    <text evidence="2">The sequence shown here is derived from an EMBL/GenBank/DDBJ whole genome shotgun (WGS) entry which is preliminary data.</text>
</comment>
<name>A0ABQ6N606_9STRA</name>
<evidence type="ECO:0000256" key="1">
    <source>
        <dbReference type="SAM" id="Phobius"/>
    </source>
</evidence>
<organism evidence="2 3">
    <name type="scientific">Tetraparma gracilis</name>
    <dbReference type="NCBI Taxonomy" id="2962635"/>
    <lineage>
        <taxon>Eukaryota</taxon>
        <taxon>Sar</taxon>
        <taxon>Stramenopiles</taxon>
        <taxon>Ochrophyta</taxon>
        <taxon>Bolidophyceae</taxon>
        <taxon>Parmales</taxon>
        <taxon>Triparmaceae</taxon>
        <taxon>Tetraparma</taxon>
    </lineage>
</organism>
<evidence type="ECO:0008006" key="4">
    <source>
        <dbReference type="Google" id="ProtNLM"/>
    </source>
</evidence>